<dbReference type="EMBL" id="ATLV01024126">
    <property type="status" value="NOT_ANNOTATED_CDS"/>
    <property type="molecule type" value="Genomic_DNA"/>
</dbReference>
<feature type="region of interest" description="Disordered" evidence="1">
    <location>
        <begin position="89"/>
        <end position="117"/>
    </location>
</feature>
<reference evidence="3" key="2">
    <citation type="submission" date="2020-05" db="UniProtKB">
        <authorList>
            <consortium name="EnsemblMetazoa"/>
        </authorList>
    </citation>
    <scope>IDENTIFICATION</scope>
</reference>
<name>A0A084WKM8_ANOSI</name>
<gene>
    <name evidence="2" type="ORF">ZHAS_00018821</name>
</gene>
<dbReference type="VEuPathDB" id="VectorBase:ASIC018821"/>
<evidence type="ECO:0000256" key="1">
    <source>
        <dbReference type="SAM" id="MobiDB-lite"/>
    </source>
</evidence>
<organism evidence="2">
    <name type="scientific">Anopheles sinensis</name>
    <name type="common">Mosquito</name>
    <dbReference type="NCBI Taxonomy" id="74873"/>
    <lineage>
        <taxon>Eukaryota</taxon>
        <taxon>Metazoa</taxon>
        <taxon>Ecdysozoa</taxon>
        <taxon>Arthropoda</taxon>
        <taxon>Hexapoda</taxon>
        <taxon>Insecta</taxon>
        <taxon>Pterygota</taxon>
        <taxon>Neoptera</taxon>
        <taxon>Endopterygota</taxon>
        <taxon>Diptera</taxon>
        <taxon>Nematocera</taxon>
        <taxon>Culicoidea</taxon>
        <taxon>Culicidae</taxon>
        <taxon>Anophelinae</taxon>
        <taxon>Anopheles</taxon>
    </lineage>
</organism>
<reference evidence="2 4" key="1">
    <citation type="journal article" date="2014" name="BMC Genomics">
        <title>Genome sequence of Anopheles sinensis provides insight into genetics basis of mosquito competence for malaria parasites.</title>
        <authorList>
            <person name="Zhou D."/>
            <person name="Zhang D."/>
            <person name="Ding G."/>
            <person name="Shi L."/>
            <person name="Hou Q."/>
            <person name="Ye Y."/>
            <person name="Xu Y."/>
            <person name="Zhou H."/>
            <person name="Xiong C."/>
            <person name="Li S."/>
            <person name="Yu J."/>
            <person name="Hong S."/>
            <person name="Yu X."/>
            <person name="Zou P."/>
            <person name="Chen C."/>
            <person name="Chang X."/>
            <person name="Wang W."/>
            <person name="Lv Y."/>
            <person name="Sun Y."/>
            <person name="Ma L."/>
            <person name="Shen B."/>
            <person name="Zhu C."/>
        </authorList>
    </citation>
    <scope>NUCLEOTIDE SEQUENCE [LARGE SCALE GENOMIC DNA]</scope>
</reference>
<protein>
    <submittedName>
        <fullName evidence="2 3">Maltose/maltodextrin ABC transporter, substrate binding periplasmic protein MalE</fullName>
    </submittedName>
</protein>
<feature type="region of interest" description="Disordered" evidence="1">
    <location>
        <begin position="44"/>
        <end position="72"/>
    </location>
</feature>
<evidence type="ECO:0000313" key="3">
    <source>
        <dbReference type="EnsemblMetazoa" id="ASIC018821-PA"/>
    </source>
</evidence>
<evidence type="ECO:0000313" key="4">
    <source>
        <dbReference type="Proteomes" id="UP000030765"/>
    </source>
</evidence>
<dbReference type="EnsemblMetazoa" id="ASIC018821-RA">
    <property type="protein sequence ID" value="ASIC018821-PA"/>
    <property type="gene ID" value="ASIC018821"/>
</dbReference>
<dbReference type="EMBL" id="KE525349">
    <property type="protein sequence ID" value="KFB50772.1"/>
    <property type="molecule type" value="Genomic_DNA"/>
</dbReference>
<feature type="compositionally biased region" description="Basic and acidic residues" evidence="1">
    <location>
        <begin position="48"/>
        <end position="59"/>
    </location>
</feature>
<evidence type="ECO:0000313" key="2">
    <source>
        <dbReference type="EMBL" id="KFB50772.1"/>
    </source>
</evidence>
<proteinExistence type="predicted"/>
<dbReference type="AlphaFoldDB" id="A0A084WKM8"/>
<accession>A0A084WKM8</accession>
<keyword evidence="4" id="KW-1185">Reference proteome</keyword>
<dbReference type="Proteomes" id="UP000030765">
    <property type="component" value="Unassembled WGS sequence"/>
</dbReference>
<sequence>MARRVADIPETRRVKEWKRKRRNGFGQLDDVALRSRRLFAAAGCGRKRKDESVKAENNKEQPSGEPFARSALEGYDGGNGLCWERSHPIRTPFAKQHPQDRHDMQLLNSNGKGRGEG</sequence>